<protein>
    <submittedName>
        <fullName evidence="2">Antitoxin of type II TA system, VapB</fullName>
    </submittedName>
</protein>
<name>A0A450ZX76_9GAMM</name>
<feature type="region of interest" description="Disordered" evidence="1">
    <location>
        <begin position="41"/>
        <end position="61"/>
    </location>
</feature>
<dbReference type="InterPro" id="IPR019239">
    <property type="entry name" value="VapB_antitoxin"/>
</dbReference>
<evidence type="ECO:0000256" key="1">
    <source>
        <dbReference type="SAM" id="MobiDB-lite"/>
    </source>
</evidence>
<dbReference type="EMBL" id="CAADFX010000082">
    <property type="protein sequence ID" value="VFK58391.1"/>
    <property type="molecule type" value="Genomic_DNA"/>
</dbReference>
<accession>A0A450ZX76</accession>
<dbReference type="InterPro" id="IPR029060">
    <property type="entry name" value="PIN-like_dom_sf"/>
</dbReference>
<sequence>MQTTIELDNRLIERAGLITGIKEQTALLHAGLKALIERGNTQRDASTAGVGDRQTEYTSEDKPIQLCTEDEKRQRIQAFLDFTAREGFPVEKLDTPSREERNVRSLSDLGSFCCGKADIGQNSRKFSLNSSLFASNLHEFWSRSRFPSRRTPKSDRLLGEPIFLDTNIWVYLSTDPRSAEDRRKRNIARQMLSDHPNIVASTQVLNELSNVCLKKYHLEVDQVKLCLDKDSGDCRSPLIERASNLPGPGTLWAL</sequence>
<dbReference type="AlphaFoldDB" id="A0A450ZX76"/>
<dbReference type="Pfam" id="PF09957">
    <property type="entry name" value="VapB_antitoxin"/>
    <property type="match status" value="1"/>
</dbReference>
<proteinExistence type="predicted"/>
<evidence type="ECO:0000313" key="2">
    <source>
        <dbReference type="EMBL" id="VFK58391.1"/>
    </source>
</evidence>
<organism evidence="2">
    <name type="scientific">Candidatus Kentrum sp. TUN</name>
    <dbReference type="NCBI Taxonomy" id="2126343"/>
    <lineage>
        <taxon>Bacteria</taxon>
        <taxon>Pseudomonadati</taxon>
        <taxon>Pseudomonadota</taxon>
        <taxon>Gammaproteobacteria</taxon>
        <taxon>Candidatus Kentrum</taxon>
    </lineage>
</organism>
<gene>
    <name evidence="2" type="ORF">BECKTUN1418D_GA0071000_10825</name>
</gene>
<dbReference type="SUPFAM" id="SSF88723">
    <property type="entry name" value="PIN domain-like"/>
    <property type="match status" value="1"/>
</dbReference>
<reference evidence="2" key="1">
    <citation type="submission" date="2019-02" db="EMBL/GenBank/DDBJ databases">
        <authorList>
            <person name="Gruber-Vodicka R. H."/>
            <person name="Seah K. B. B."/>
        </authorList>
    </citation>
    <scope>NUCLEOTIDE SEQUENCE</scope>
    <source>
        <strain evidence="2">BECK_BY1</strain>
    </source>
</reference>